<dbReference type="RefSeq" id="XP_025482520.1">
    <property type="nucleotide sequence ID" value="XM_025618678.1"/>
</dbReference>
<accession>A0A318ZMB6</accession>
<name>A0A318ZMB6_ASPNB</name>
<reference evidence="1" key="1">
    <citation type="submission" date="2016-12" db="EMBL/GenBank/DDBJ databases">
        <title>The genomes of Aspergillus section Nigri reveals drivers in fungal speciation.</title>
        <authorList>
            <consortium name="DOE Joint Genome Institute"/>
            <person name="Vesth T.C."/>
            <person name="Nybo J."/>
            <person name="Theobald S."/>
            <person name="Brandl J."/>
            <person name="Frisvad J.C."/>
            <person name="Nielsen K.F."/>
            <person name="Lyhne E.K."/>
            <person name="Kogle M.E."/>
            <person name="Kuo A."/>
            <person name="Riley R."/>
            <person name="Clum A."/>
            <person name="Nolan M."/>
            <person name="Lipzen A."/>
            <person name="Salamov A."/>
            <person name="Henrissat B."/>
            <person name="Wiebenga A."/>
            <person name="De Vries R.P."/>
            <person name="Grigoriev I.V."/>
            <person name="Mortensen U.H."/>
            <person name="Andersen M.R."/>
            <person name="Baker S.E."/>
        </authorList>
    </citation>
    <scope>NUCLEOTIDE SEQUENCE [LARGE SCALE GENOMIC DNA]</scope>
    <source>
        <strain evidence="1">CBS 115656</strain>
    </source>
</reference>
<dbReference type="EMBL" id="KZ821451">
    <property type="protein sequence ID" value="PYH37042.1"/>
    <property type="molecule type" value="Genomic_DNA"/>
</dbReference>
<dbReference type="Proteomes" id="UP000247647">
    <property type="component" value="Unassembled WGS sequence"/>
</dbReference>
<evidence type="ECO:0000313" key="1">
    <source>
        <dbReference type="EMBL" id="PYH37042.1"/>
    </source>
</evidence>
<protein>
    <submittedName>
        <fullName evidence="1">Uncharacterized protein</fullName>
    </submittedName>
</protein>
<proteinExistence type="predicted"/>
<organism evidence="1 2">
    <name type="scientific">Aspergillus neoniger (strain CBS 115656)</name>
    <dbReference type="NCBI Taxonomy" id="1448310"/>
    <lineage>
        <taxon>Eukaryota</taxon>
        <taxon>Fungi</taxon>
        <taxon>Dikarya</taxon>
        <taxon>Ascomycota</taxon>
        <taxon>Pezizomycotina</taxon>
        <taxon>Eurotiomycetes</taxon>
        <taxon>Eurotiomycetidae</taxon>
        <taxon>Eurotiales</taxon>
        <taxon>Aspergillaceae</taxon>
        <taxon>Aspergillus</taxon>
        <taxon>Aspergillus subgen. Circumdati</taxon>
    </lineage>
</organism>
<gene>
    <name evidence="1" type="ORF">BO87DRAFT_219962</name>
</gene>
<dbReference type="GeneID" id="37121134"/>
<evidence type="ECO:0000313" key="2">
    <source>
        <dbReference type="Proteomes" id="UP000247647"/>
    </source>
</evidence>
<keyword evidence="2" id="KW-1185">Reference proteome</keyword>
<sequence length="73" mass="7701">MCATYPWPCVADESLRDNMIKMNCQFGVKRSGRLCLTSGVAGQGMVISKRVGGRGSFVSDAASGAQGVVATWE</sequence>
<dbReference type="AlphaFoldDB" id="A0A318ZMB6"/>